<dbReference type="PROSITE" id="PS51257">
    <property type="entry name" value="PROKAR_LIPOPROTEIN"/>
    <property type="match status" value="1"/>
</dbReference>
<feature type="signal peptide" evidence="3">
    <location>
        <begin position="1"/>
        <end position="21"/>
    </location>
</feature>
<accession>A0A177NHP4</accession>
<comment type="caution">
    <text evidence="4">The sequence shown here is derived from an EMBL/GenBank/DDBJ whole genome shotgun (WGS) entry which is preliminary data.</text>
</comment>
<name>A0A177NHP4_9GAMM</name>
<gene>
    <name evidence="4" type="ORF">A1355_09460</name>
</gene>
<evidence type="ECO:0000313" key="5">
    <source>
        <dbReference type="Proteomes" id="UP000077628"/>
    </source>
</evidence>
<evidence type="ECO:0000256" key="3">
    <source>
        <dbReference type="SAM" id="SignalP"/>
    </source>
</evidence>
<evidence type="ECO:0000256" key="2">
    <source>
        <dbReference type="SAM" id="Phobius"/>
    </source>
</evidence>
<organism evidence="4 5">
    <name type="scientific">Methylomonas koyamae</name>
    <dbReference type="NCBI Taxonomy" id="702114"/>
    <lineage>
        <taxon>Bacteria</taxon>
        <taxon>Pseudomonadati</taxon>
        <taxon>Pseudomonadota</taxon>
        <taxon>Gammaproteobacteria</taxon>
        <taxon>Methylococcales</taxon>
        <taxon>Methylococcaceae</taxon>
        <taxon>Methylomonas</taxon>
    </lineage>
</organism>
<reference evidence="5" key="1">
    <citation type="submission" date="2016-03" db="EMBL/GenBank/DDBJ databases">
        <authorList>
            <person name="Heylen K."/>
            <person name="De Vos P."/>
            <person name="Vekeman B."/>
        </authorList>
    </citation>
    <scope>NUCLEOTIDE SEQUENCE [LARGE SCALE GENOMIC DNA]</scope>
    <source>
        <strain evidence="5">R-45383</strain>
    </source>
</reference>
<keyword evidence="3" id="KW-0732">Signal</keyword>
<feature type="transmembrane region" description="Helical" evidence="2">
    <location>
        <begin position="121"/>
        <end position="139"/>
    </location>
</feature>
<feature type="compositionally biased region" description="Basic and acidic residues" evidence="1">
    <location>
        <begin position="188"/>
        <end position="201"/>
    </location>
</feature>
<dbReference type="Proteomes" id="UP000077628">
    <property type="component" value="Unassembled WGS sequence"/>
</dbReference>
<feature type="region of interest" description="Disordered" evidence="1">
    <location>
        <begin position="188"/>
        <end position="211"/>
    </location>
</feature>
<feature type="transmembrane region" description="Helical" evidence="2">
    <location>
        <begin position="87"/>
        <end position="109"/>
    </location>
</feature>
<dbReference type="AlphaFoldDB" id="A0A177NHP4"/>
<keyword evidence="5" id="KW-1185">Reference proteome</keyword>
<dbReference type="OrthoDB" id="5572128at2"/>
<dbReference type="EMBL" id="LUUK01000183">
    <property type="protein sequence ID" value="OAI16729.1"/>
    <property type="molecule type" value="Genomic_DNA"/>
</dbReference>
<keyword evidence="2" id="KW-0812">Transmembrane</keyword>
<dbReference type="RefSeq" id="WP_064030168.1">
    <property type="nucleotide sequence ID" value="NZ_LUUK01000183.1"/>
</dbReference>
<dbReference type="STRING" id="702114.A1355_09460"/>
<feature type="chain" id="PRO_5008069144" description="Lipoprotein" evidence="3">
    <location>
        <begin position="22"/>
        <end position="211"/>
    </location>
</feature>
<keyword evidence="2" id="KW-1133">Transmembrane helix</keyword>
<proteinExistence type="predicted"/>
<keyword evidence="2" id="KW-0472">Membrane</keyword>
<evidence type="ECO:0000313" key="4">
    <source>
        <dbReference type="EMBL" id="OAI16729.1"/>
    </source>
</evidence>
<protein>
    <recommendedName>
        <fullName evidence="6">Lipoprotein</fullName>
    </recommendedName>
</protein>
<evidence type="ECO:0000256" key="1">
    <source>
        <dbReference type="SAM" id="MobiDB-lite"/>
    </source>
</evidence>
<evidence type="ECO:0008006" key="6">
    <source>
        <dbReference type="Google" id="ProtNLM"/>
    </source>
</evidence>
<sequence>MPKFILPCLLLMLLLAGCASENCDNRELIGILSPNQSSAGLLMNYAKISACRADTVQLKAGSDEEKKLILIYDLYIKARSYKAWNSLFFGLSVTAAIAVFLWPALGVIFKSREQHWPWLQSPIMQTTVTGIAALMFAFYSQYKTKQTQTENLMRTATYSSMALEPLSRKIIADMSSIDEGFNFNNVFDHPDSKSNTAEKTEPAPPPVSPGG</sequence>
<feature type="compositionally biased region" description="Pro residues" evidence="1">
    <location>
        <begin position="202"/>
        <end position="211"/>
    </location>
</feature>